<evidence type="ECO:0000313" key="6">
    <source>
        <dbReference type="Proteomes" id="UP000763641"/>
    </source>
</evidence>
<comment type="caution">
    <text evidence="5">The sequence shown here is derived from an EMBL/GenBank/DDBJ whole genome shotgun (WGS) entry which is preliminary data.</text>
</comment>
<dbReference type="Pfam" id="PF07715">
    <property type="entry name" value="Plug"/>
    <property type="match status" value="1"/>
</dbReference>
<dbReference type="Gene3D" id="2.170.130.10">
    <property type="entry name" value="TonB-dependent receptor, plug domain"/>
    <property type="match status" value="1"/>
</dbReference>
<feature type="transmembrane region" description="Helical" evidence="2">
    <location>
        <begin position="47"/>
        <end position="68"/>
    </location>
</feature>
<keyword evidence="5" id="KW-0675">Receptor</keyword>
<dbReference type="Pfam" id="PF25183">
    <property type="entry name" value="OMP_b-brl_4"/>
    <property type="match status" value="3"/>
</dbReference>
<feature type="domain" description="TonB-dependent transporter Oar-like beta-barrel" evidence="4">
    <location>
        <begin position="292"/>
        <end position="359"/>
    </location>
</feature>
<evidence type="ECO:0000259" key="3">
    <source>
        <dbReference type="Pfam" id="PF07715"/>
    </source>
</evidence>
<keyword evidence="6" id="KW-1185">Reference proteome</keyword>
<feature type="domain" description="TonB-dependent receptor plug" evidence="3">
    <location>
        <begin position="185"/>
        <end position="288"/>
    </location>
</feature>
<feature type="region of interest" description="Disordered" evidence="1">
    <location>
        <begin position="368"/>
        <end position="388"/>
    </location>
</feature>
<gene>
    <name evidence="5" type="ORF">ILT43_15565</name>
</gene>
<feature type="domain" description="TonB-dependent transporter Oar-like beta-barrel" evidence="4">
    <location>
        <begin position="626"/>
        <end position="919"/>
    </location>
</feature>
<dbReference type="SUPFAM" id="SSF56935">
    <property type="entry name" value="Porins"/>
    <property type="match status" value="1"/>
</dbReference>
<sequence>MPRVRRRGRQPLEGLPLEEWGSLEAKKGFGMVSTLDFARRSLRLGSALPAIALLGAGCGTMAFASPAYAQDYTNVTAAGRVTDTAGKALVGARVQMRSNDQGFTRDAEVGSDGSYRVPQLPPGTYTFTISADGYDTFVDDNVAISQSQSGNSFRLAAVGAAAPAAEGGDIVVTGARVQIADFDRTTTGAVINVGELQARVPVARSLRDVILLAPGTTQGSSGQNAAFANQTGISGSSFTENAYYVNGLNITEFRQGFAPVTVPFDFYDTVEVKTGGFQAEFGRSTGGVVNATTKRGSNEFHGSVLFNWEPNSLTDDAPNTYLADNDGDYSNRTDTVFQLSGPIIKDRLFFYGLYNARDVISRNGTTGAAAADGTLTPGNNRNTQQRTTSPFWGGKLDAILFEGHRLEGTYFNTTQTTNTYQTIYNSDTNERGLFTGGSNVRSGGENYVGRYTGTFAPWLTLSAAYGVNKNRGGSLPLDTTNPNVIDQRSGTSASIGNPSNSITTNDDKREFYRGDVDLYFKLLGSHHIRAGYDRENLTATQISTSIGGGSINYFQVRTANDRTGLPIGTQYLTSRFFENGGSFGTNNEAFYIQDSWSIFQDRISLQLGIRNDRFTNKDANGDPFYKSGDQWGPRLGFTADPFGDGRNKVFGSFGRYFVPIAANTNIRGAGRELDYSRFNVLDGVNANGSPIVGAPILTVSNSRPCPDTGIANCTVTSNGEVTDPTAFIAQGLKPQSLDEYIVGFERRIGQRLRVGLNFTYRKLGQVLEDVAIDQAAIAYCTAQGFTSDACGEIYSGFSQYVLVNPGEDASIQLLGLPDGTTPVVDFTAQQLGYPKARRTYKAVDVTFNREFDGVWSVQGSYTWSSLKGNYEGGAKSDVGQADTGATQDFDQPGLTLGSYGYLPGHRRHSFKLFGSYQLNDVVTLGANGLLQSPKKFGCIGVVPTSVDPFAAQYQAAGNFCQGVATQRGKSFESDWRKELNLTVSVRVPADFDASIRFDVFNVFNTKSALDFDEFGDLDSGDVNPNYRSPLVYQQPRSARIQFRVGF</sequence>
<proteinExistence type="predicted"/>
<feature type="compositionally biased region" description="Polar residues" evidence="1">
    <location>
        <begin position="379"/>
        <end position="388"/>
    </location>
</feature>
<dbReference type="InterPro" id="IPR013784">
    <property type="entry name" value="Carb-bd-like_fold"/>
</dbReference>
<keyword evidence="2" id="KW-1133">Transmembrane helix</keyword>
<accession>A0ABS2DA45</accession>
<dbReference type="EMBL" id="JAFEMC010000005">
    <property type="protein sequence ID" value="MBM6577800.1"/>
    <property type="molecule type" value="Genomic_DNA"/>
</dbReference>
<keyword evidence="2" id="KW-0812">Transmembrane</keyword>
<dbReference type="Pfam" id="PF13620">
    <property type="entry name" value="CarboxypepD_reg"/>
    <property type="match status" value="1"/>
</dbReference>
<evidence type="ECO:0000259" key="4">
    <source>
        <dbReference type="Pfam" id="PF25183"/>
    </source>
</evidence>
<dbReference type="InterPro" id="IPR057601">
    <property type="entry name" value="Oar-like_b-barrel"/>
</dbReference>
<name>A0ABS2DA45_9SPHN</name>
<feature type="compositionally biased region" description="Low complexity" evidence="1">
    <location>
        <begin position="368"/>
        <end position="378"/>
    </location>
</feature>
<dbReference type="RefSeq" id="WP_204199900.1">
    <property type="nucleotide sequence ID" value="NZ_JAFEMC010000005.1"/>
</dbReference>
<evidence type="ECO:0000256" key="2">
    <source>
        <dbReference type="SAM" id="Phobius"/>
    </source>
</evidence>
<dbReference type="Proteomes" id="UP000763641">
    <property type="component" value="Unassembled WGS sequence"/>
</dbReference>
<reference evidence="5 6" key="1">
    <citation type="submission" date="2020-12" db="EMBL/GenBank/DDBJ databases">
        <title>Sphingomonas sp.</title>
        <authorList>
            <person name="Kim M.K."/>
        </authorList>
    </citation>
    <scope>NUCLEOTIDE SEQUENCE [LARGE SCALE GENOMIC DNA]</scope>
    <source>
        <strain evidence="5 6">BT552</strain>
    </source>
</reference>
<protein>
    <submittedName>
        <fullName evidence="5">TonB-dependent receptor</fullName>
    </submittedName>
</protein>
<dbReference type="InterPro" id="IPR037066">
    <property type="entry name" value="Plug_dom_sf"/>
</dbReference>
<evidence type="ECO:0000256" key="1">
    <source>
        <dbReference type="SAM" id="MobiDB-lite"/>
    </source>
</evidence>
<feature type="domain" description="TonB-dependent transporter Oar-like beta-barrel" evidence="4">
    <location>
        <begin position="377"/>
        <end position="615"/>
    </location>
</feature>
<evidence type="ECO:0000313" key="5">
    <source>
        <dbReference type="EMBL" id="MBM6577800.1"/>
    </source>
</evidence>
<dbReference type="InterPro" id="IPR012910">
    <property type="entry name" value="Plug_dom"/>
</dbReference>
<dbReference type="SUPFAM" id="SSF49452">
    <property type="entry name" value="Starch-binding domain-like"/>
    <property type="match status" value="1"/>
</dbReference>
<organism evidence="5 6">
    <name type="scientific">Sphingomonas longa</name>
    <dbReference type="NCBI Taxonomy" id="2778730"/>
    <lineage>
        <taxon>Bacteria</taxon>
        <taxon>Pseudomonadati</taxon>
        <taxon>Pseudomonadota</taxon>
        <taxon>Alphaproteobacteria</taxon>
        <taxon>Sphingomonadales</taxon>
        <taxon>Sphingomonadaceae</taxon>
        <taxon>Sphingomonas</taxon>
    </lineage>
</organism>
<keyword evidence="2" id="KW-0472">Membrane</keyword>
<dbReference type="Gene3D" id="2.60.40.1120">
    <property type="entry name" value="Carboxypeptidase-like, regulatory domain"/>
    <property type="match status" value="1"/>
</dbReference>